<name>A7I525_METB6</name>
<sequence length="105" mass="11513">MPTPHEIGKAGEGCAVELFKGKGFTIDKWDTHTLGTANIEAHSREGKILVQVKSAIFDEPSYLSAKEQRNVKALATRIGAVAWEAKVILNTNLDLVGDIRLRQLD</sequence>
<accession>A7I525</accession>
<dbReference type="GeneID" id="5410849"/>
<dbReference type="RefSeq" id="WP_011991324.1">
    <property type="nucleotide sequence ID" value="NC_009712.1"/>
</dbReference>
<dbReference type="Proteomes" id="UP000002408">
    <property type="component" value="Chromosome"/>
</dbReference>
<evidence type="ECO:0000313" key="1">
    <source>
        <dbReference type="EMBL" id="ABS54836.1"/>
    </source>
</evidence>
<gene>
    <name evidence="1" type="ordered locus">Mboo_0314</name>
</gene>
<proteinExistence type="predicted"/>
<reference evidence="2" key="1">
    <citation type="journal article" date="2015" name="Microbiology">
        <title>Genome of Methanoregula boonei 6A8 reveals adaptations to oligotrophic peatland environments.</title>
        <authorList>
            <person name="Braeuer S."/>
            <person name="Cadillo-Quiroz H."/>
            <person name="Kyrpides N."/>
            <person name="Woyke T."/>
            <person name="Goodwin L."/>
            <person name="Detter C."/>
            <person name="Podell S."/>
            <person name="Yavitt J.B."/>
            <person name="Zinder S.H."/>
        </authorList>
    </citation>
    <scope>NUCLEOTIDE SEQUENCE [LARGE SCALE GENOMIC DNA]</scope>
    <source>
        <strain evidence="2">DSM 21154 / JCM 14090 / 6A8</strain>
    </source>
</reference>
<dbReference type="HOGENOM" id="CLU_2230351_0_0_2"/>
<organism evidence="1 2">
    <name type="scientific">Methanoregula boonei (strain DSM 21154 / JCM 14090 / 6A8)</name>
    <dbReference type="NCBI Taxonomy" id="456442"/>
    <lineage>
        <taxon>Archaea</taxon>
        <taxon>Methanobacteriati</taxon>
        <taxon>Methanobacteriota</taxon>
        <taxon>Stenosarchaea group</taxon>
        <taxon>Methanomicrobia</taxon>
        <taxon>Methanomicrobiales</taxon>
        <taxon>Methanoregulaceae</taxon>
        <taxon>Methanoregula</taxon>
    </lineage>
</organism>
<protein>
    <recommendedName>
        <fullName evidence="3">Restriction endonuclease type IV Mrr domain-containing protein</fullName>
    </recommendedName>
</protein>
<evidence type="ECO:0000313" key="2">
    <source>
        <dbReference type="Proteomes" id="UP000002408"/>
    </source>
</evidence>
<dbReference type="KEGG" id="mbn:Mboo_0314"/>
<keyword evidence="2" id="KW-1185">Reference proteome</keyword>
<evidence type="ECO:0008006" key="3">
    <source>
        <dbReference type="Google" id="ProtNLM"/>
    </source>
</evidence>
<dbReference type="AlphaFoldDB" id="A7I525"/>
<dbReference type="EMBL" id="CP000780">
    <property type="protein sequence ID" value="ABS54836.1"/>
    <property type="molecule type" value="Genomic_DNA"/>
</dbReference>